<name>A0AA96ERY7_9VIRU</name>
<gene>
    <name evidence="1" type="ORF">MarFTMF_446</name>
</gene>
<organism evidence="1">
    <name type="scientific">Marseillevirus sp</name>
    <dbReference type="NCBI Taxonomy" id="2809551"/>
    <lineage>
        <taxon>Viruses</taxon>
        <taxon>Varidnaviria</taxon>
        <taxon>Bamfordvirae</taxon>
        <taxon>Nucleocytoviricota</taxon>
        <taxon>Megaviricetes</taxon>
        <taxon>Pimascovirales</taxon>
        <taxon>Pimascovirales incertae sedis</taxon>
        <taxon>Marseilleviridae</taxon>
        <taxon>Marseillevirus</taxon>
    </lineage>
</organism>
<sequence>MEEFFEKKELVSFSVSSSSFPQKEKFLTRVVELDHATTKFWTILPDGTKVHLECISGFTFSCLCKNGLLHGEFESPYYLEKRTGSFNKGKAHGNFFCWRCERLALAATFIKGKVFEMESSFRDGLSQSFLFSRNKKDGSLHVLHKRYVDGRFVVRKILMTKVSEKQSVFSCPFVPFEREPVYKFEKKTTRKIEHFANKPSEEKIGKNKVNMFFLD</sequence>
<proteinExistence type="predicted"/>
<reference evidence="1" key="1">
    <citation type="submission" date="2023-07" db="EMBL/GenBank/DDBJ databases">
        <authorList>
            <person name="Xia Y."/>
        </authorList>
    </citation>
    <scope>NUCLEOTIDE SEQUENCE</scope>
    <source>
        <strain evidence="1">F</strain>
    </source>
</reference>
<accession>A0AA96ERY7</accession>
<evidence type="ECO:0008006" key="2">
    <source>
        <dbReference type="Google" id="ProtNLM"/>
    </source>
</evidence>
<evidence type="ECO:0000313" key="1">
    <source>
        <dbReference type="EMBL" id="WNL49962.1"/>
    </source>
</evidence>
<dbReference type="EMBL" id="OR343188">
    <property type="protein sequence ID" value="WNL49962.1"/>
    <property type="molecule type" value="Genomic_DNA"/>
</dbReference>
<protein>
    <recommendedName>
        <fullName evidence="2">MORN repeat-containing protein</fullName>
    </recommendedName>
</protein>